<protein>
    <submittedName>
        <fullName evidence="1">Uncharacterized protein</fullName>
    </submittedName>
</protein>
<dbReference type="EMBL" id="AP024449">
    <property type="protein sequence ID" value="BCS28979.1"/>
    <property type="molecule type" value="Genomic_DNA"/>
</dbReference>
<dbReference type="Proteomes" id="UP000654913">
    <property type="component" value="Chromosome 7"/>
</dbReference>
<gene>
    <name evidence="1" type="ORF">APUU_70549A</name>
</gene>
<dbReference type="RefSeq" id="XP_041561165.1">
    <property type="nucleotide sequence ID" value="XM_041695433.1"/>
</dbReference>
<accession>A0A7R7XYI9</accession>
<dbReference type="AlphaFoldDB" id="A0A7R7XYI9"/>
<keyword evidence="2" id="KW-1185">Reference proteome</keyword>
<organism evidence="1 2">
    <name type="scientific">Aspergillus puulaauensis</name>
    <dbReference type="NCBI Taxonomy" id="1220207"/>
    <lineage>
        <taxon>Eukaryota</taxon>
        <taxon>Fungi</taxon>
        <taxon>Dikarya</taxon>
        <taxon>Ascomycota</taxon>
        <taxon>Pezizomycotina</taxon>
        <taxon>Eurotiomycetes</taxon>
        <taxon>Eurotiomycetidae</taxon>
        <taxon>Eurotiales</taxon>
        <taxon>Aspergillaceae</taxon>
        <taxon>Aspergillus</taxon>
    </lineage>
</organism>
<evidence type="ECO:0000313" key="2">
    <source>
        <dbReference type="Proteomes" id="UP000654913"/>
    </source>
</evidence>
<sequence length="105" mass="10724">MSGNMPCGDVIAAAAGSITWHVHPIAGLAVSVNRNVQIVIAIGCGGGNAVKSDFESTSHGRRSAAEAQENKKGTLEKANLPQFCKIGFGFSLAAHATFGRGPGEC</sequence>
<proteinExistence type="predicted"/>
<reference evidence="1" key="2">
    <citation type="submission" date="2021-02" db="EMBL/GenBank/DDBJ databases">
        <title>Aspergillus puulaauensis MK2 genome sequence.</title>
        <authorList>
            <person name="Futagami T."/>
            <person name="Mori K."/>
            <person name="Kadooka C."/>
            <person name="Tanaka T."/>
        </authorList>
    </citation>
    <scope>NUCLEOTIDE SEQUENCE</scope>
    <source>
        <strain evidence="1">MK2</strain>
    </source>
</reference>
<evidence type="ECO:0000313" key="1">
    <source>
        <dbReference type="EMBL" id="BCS28979.1"/>
    </source>
</evidence>
<dbReference type="GeneID" id="64978976"/>
<dbReference type="KEGG" id="apuu:APUU_70549A"/>
<reference evidence="1" key="1">
    <citation type="submission" date="2021-01" db="EMBL/GenBank/DDBJ databases">
        <authorList>
            <consortium name="Aspergillus puulaauensis MK2 genome sequencing consortium"/>
            <person name="Kazuki M."/>
            <person name="Futagami T."/>
        </authorList>
    </citation>
    <scope>NUCLEOTIDE SEQUENCE</scope>
    <source>
        <strain evidence="1">MK2</strain>
    </source>
</reference>
<name>A0A7R7XYI9_9EURO</name>